<evidence type="ECO:0000256" key="5">
    <source>
        <dbReference type="ARBA" id="ARBA00012019"/>
    </source>
</evidence>
<comment type="similarity">
    <text evidence="4">Belongs to the fatty acid desaturase type 1 family.</text>
</comment>
<evidence type="ECO:0000256" key="15">
    <source>
        <dbReference type="ARBA" id="ARBA00023136"/>
    </source>
</evidence>
<dbReference type="EC" id="1.14.19.18" evidence="5"/>
<keyword evidence="20" id="KW-1185">Reference proteome</keyword>
<feature type="region of interest" description="Disordered" evidence="16">
    <location>
        <begin position="107"/>
        <end position="149"/>
    </location>
</feature>
<comment type="pathway">
    <text evidence="2">Lipid metabolism; sphingolipid metabolism.</text>
</comment>
<dbReference type="PANTHER" id="PTHR19353">
    <property type="entry name" value="FATTY ACID DESATURASE 2"/>
    <property type="match status" value="1"/>
</dbReference>
<dbReference type="InterPro" id="IPR005804">
    <property type="entry name" value="FA_desaturase_dom"/>
</dbReference>
<dbReference type="PANTHER" id="PTHR19353:SF30">
    <property type="entry name" value="DELTA 8-(E)-SPHINGOLIPID DESATURASE"/>
    <property type="match status" value="1"/>
</dbReference>
<dbReference type="Gene3D" id="3.10.120.10">
    <property type="entry name" value="Cytochrome b5-like heme/steroid binding domain"/>
    <property type="match status" value="1"/>
</dbReference>
<dbReference type="GO" id="GO:0006665">
    <property type="term" value="P:sphingolipid metabolic process"/>
    <property type="evidence" value="ECO:0007669"/>
    <property type="project" value="UniProtKB-KW"/>
</dbReference>
<reference evidence="19" key="2">
    <citation type="submission" date="2023-05" db="EMBL/GenBank/DDBJ databases">
        <authorList>
            <consortium name="Lawrence Berkeley National Laboratory"/>
            <person name="Steindorff A."/>
            <person name="Hensen N."/>
            <person name="Bonometti L."/>
            <person name="Westerberg I."/>
            <person name="Brannstrom I.O."/>
            <person name="Guillou S."/>
            <person name="Cros-Aarteil S."/>
            <person name="Calhoun S."/>
            <person name="Haridas S."/>
            <person name="Kuo A."/>
            <person name="Mondo S."/>
            <person name="Pangilinan J."/>
            <person name="Riley R."/>
            <person name="Labutti K."/>
            <person name="Andreopoulos B."/>
            <person name="Lipzen A."/>
            <person name="Chen C."/>
            <person name="Yanf M."/>
            <person name="Daum C."/>
            <person name="Ng V."/>
            <person name="Clum A."/>
            <person name="Ohm R."/>
            <person name="Martin F."/>
            <person name="Silar P."/>
            <person name="Natvig D."/>
            <person name="Lalanne C."/>
            <person name="Gautier V."/>
            <person name="Ament-Velasquez S.L."/>
            <person name="Kruys A."/>
            <person name="Hutchinson M.I."/>
            <person name="Powell A.J."/>
            <person name="Barry K."/>
            <person name="Miller A.N."/>
            <person name="Grigoriev I.V."/>
            <person name="Debuchy R."/>
            <person name="Gladieux P."/>
            <person name="Thoren M.H."/>
            <person name="Johannesson H."/>
        </authorList>
    </citation>
    <scope>NUCLEOTIDE SEQUENCE</scope>
    <source>
        <strain evidence="19">CBS 990.96</strain>
    </source>
</reference>
<dbReference type="SMART" id="SM01117">
    <property type="entry name" value="Cyt-b5"/>
    <property type="match status" value="1"/>
</dbReference>
<evidence type="ECO:0000256" key="10">
    <source>
        <dbReference type="ARBA" id="ARBA00022919"/>
    </source>
</evidence>
<feature type="compositionally biased region" description="Low complexity" evidence="16">
    <location>
        <begin position="114"/>
        <end position="123"/>
    </location>
</feature>
<evidence type="ECO:0000256" key="8">
    <source>
        <dbReference type="ARBA" id="ARBA00022692"/>
    </source>
</evidence>
<dbReference type="GO" id="GO:0046872">
    <property type="term" value="F:metal ion binding"/>
    <property type="evidence" value="ECO:0007669"/>
    <property type="project" value="UniProtKB-KW"/>
</dbReference>
<dbReference type="GO" id="GO:0016717">
    <property type="term" value="F:oxidoreductase activity, acting on paired donors, with oxidation of a pair of donors resulting in the reduction of molecular oxygen to two molecules of water"/>
    <property type="evidence" value="ECO:0007669"/>
    <property type="project" value="TreeGrafter"/>
</dbReference>
<feature type="domain" description="Cytochrome b5 heme-binding" evidence="18">
    <location>
        <begin position="11"/>
        <end position="86"/>
    </location>
</feature>
<dbReference type="GO" id="GO:0016020">
    <property type="term" value="C:membrane"/>
    <property type="evidence" value="ECO:0007669"/>
    <property type="project" value="UniProtKB-SubCell"/>
</dbReference>
<evidence type="ECO:0000256" key="4">
    <source>
        <dbReference type="ARBA" id="ARBA00009295"/>
    </source>
</evidence>
<gene>
    <name evidence="19" type="ORF">QBC38DRAFT_165191</name>
</gene>
<feature type="transmembrane region" description="Helical" evidence="17">
    <location>
        <begin position="257"/>
        <end position="279"/>
    </location>
</feature>
<reference evidence="19" key="1">
    <citation type="journal article" date="2023" name="Mol. Phylogenet. Evol.">
        <title>Genome-scale phylogeny and comparative genomics of the fungal order Sordariales.</title>
        <authorList>
            <person name="Hensen N."/>
            <person name="Bonometti L."/>
            <person name="Westerberg I."/>
            <person name="Brannstrom I.O."/>
            <person name="Guillou S."/>
            <person name="Cros-Aarteil S."/>
            <person name="Calhoun S."/>
            <person name="Haridas S."/>
            <person name="Kuo A."/>
            <person name="Mondo S."/>
            <person name="Pangilinan J."/>
            <person name="Riley R."/>
            <person name="LaButti K."/>
            <person name="Andreopoulos B."/>
            <person name="Lipzen A."/>
            <person name="Chen C."/>
            <person name="Yan M."/>
            <person name="Daum C."/>
            <person name="Ng V."/>
            <person name="Clum A."/>
            <person name="Steindorff A."/>
            <person name="Ohm R.A."/>
            <person name="Martin F."/>
            <person name="Silar P."/>
            <person name="Natvig D.O."/>
            <person name="Lalanne C."/>
            <person name="Gautier V."/>
            <person name="Ament-Velasquez S.L."/>
            <person name="Kruys A."/>
            <person name="Hutchinson M.I."/>
            <person name="Powell A.J."/>
            <person name="Barry K."/>
            <person name="Miller A.N."/>
            <person name="Grigoriev I.V."/>
            <person name="Debuchy R."/>
            <person name="Gladieux P."/>
            <person name="Hiltunen Thoren M."/>
            <person name="Johannesson H."/>
        </authorList>
    </citation>
    <scope>NUCLEOTIDE SEQUENCE</scope>
    <source>
        <strain evidence="19">CBS 990.96</strain>
    </source>
</reference>
<keyword evidence="15 17" id="KW-0472">Membrane</keyword>
<dbReference type="AlphaFoldDB" id="A0AAN7H3I2"/>
<dbReference type="InterPro" id="IPR012171">
    <property type="entry name" value="Fatty_acid_desaturase"/>
</dbReference>
<evidence type="ECO:0000256" key="17">
    <source>
        <dbReference type="SAM" id="Phobius"/>
    </source>
</evidence>
<keyword evidence="9" id="KW-0479">Metal-binding</keyword>
<keyword evidence="13" id="KW-0408">Iron</keyword>
<proteinExistence type="inferred from homology"/>
<dbReference type="Pfam" id="PF00173">
    <property type="entry name" value="Cyt-b5"/>
    <property type="match status" value="1"/>
</dbReference>
<comment type="caution">
    <text evidence="19">The sequence shown here is derived from an EMBL/GenBank/DDBJ whole genome shotgun (WGS) entry which is preliminary data.</text>
</comment>
<evidence type="ECO:0000313" key="20">
    <source>
        <dbReference type="Proteomes" id="UP001301958"/>
    </source>
</evidence>
<keyword evidence="12" id="KW-0560">Oxidoreductase</keyword>
<evidence type="ECO:0000256" key="11">
    <source>
        <dbReference type="ARBA" id="ARBA00022989"/>
    </source>
</evidence>
<dbReference type="InterPro" id="IPR036400">
    <property type="entry name" value="Cyt_B5-like_heme/steroid_sf"/>
</dbReference>
<organism evidence="19 20">
    <name type="scientific">Podospora fimiseda</name>
    <dbReference type="NCBI Taxonomy" id="252190"/>
    <lineage>
        <taxon>Eukaryota</taxon>
        <taxon>Fungi</taxon>
        <taxon>Dikarya</taxon>
        <taxon>Ascomycota</taxon>
        <taxon>Pezizomycotina</taxon>
        <taxon>Sordariomycetes</taxon>
        <taxon>Sordariomycetidae</taxon>
        <taxon>Sordariales</taxon>
        <taxon>Podosporaceae</taxon>
        <taxon>Podospora</taxon>
    </lineage>
</organism>
<evidence type="ECO:0000256" key="2">
    <source>
        <dbReference type="ARBA" id="ARBA00004760"/>
    </source>
</evidence>
<dbReference type="CDD" id="cd03506">
    <property type="entry name" value="Delta6-FADS-like"/>
    <property type="match status" value="1"/>
</dbReference>
<evidence type="ECO:0000256" key="13">
    <source>
        <dbReference type="ARBA" id="ARBA00023004"/>
    </source>
</evidence>
<feature type="transmembrane region" description="Helical" evidence="17">
    <location>
        <begin position="405"/>
        <end position="424"/>
    </location>
</feature>
<feature type="transmembrane region" description="Helical" evidence="17">
    <location>
        <begin position="373"/>
        <end position="393"/>
    </location>
</feature>
<evidence type="ECO:0000256" key="3">
    <source>
        <dbReference type="ARBA" id="ARBA00004991"/>
    </source>
</evidence>
<evidence type="ECO:0000256" key="1">
    <source>
        <dbReference type="ARBA" id="ARBA00004141"/>
    </source>
</evidence>
<evidence type="ECO:0000313" key="19">
    <source>
        <dbReference type="EMBL" id="KAK4228170.1"/>
    </source>
</evidence>
<feature type="transmembrane region" description="Helical" evidence="17">
    <location>
        <begin position="332"/>
        <end position="353"/>
    </location>
</feature>
<comment type="pathway">
    <text evidence="3">Sphingolipid metabolism.</text>
</comment>
<dbReference type="Pfam" id="PF00487">
    <property type="entry name" value="FA_desaturase"/>
    <property type="match status" value="1"/>
</dbReference>
<feature type="transmembrane region" description="Helical" evidence="17">
    <location>
        <begin position="226"/>
        <end position="245"/>
    </location>
</feature>
<dbReference type="PIRSF" id="PIRSF015921">
    <property type="entry name" value="FA_sphinglp_des"/>
    <property type="match status" value="1"/>
</dbReference>
<dbReference type="SUPFAM" id="SSF55856">
    <property type="entry name" value="Cytochrome b5-like heme/steroid binding domain"/>
    <property type="match status" value="1"/>
</dbReference>
<evidence type="ECO:0000256" key="7">
    <source>
        <dbReference type="ARBA" id="ARBA00022617"/>
    </source>
</evidence>
<dbReference type="EMBL" id="MU865322">
    <property type="protein sequence ID" value="KAK4228170.1"/>
    <property type="molecule type" value="Genomic_DNA"/>
</dbReference>
<evidence type="ECO:0000256" key="14">
    <source>
        <dbReference type="ARBA" id="ARBA00023098"/>
    </source>
</evidence>
<protein>
    <recommendedName>
        <fullName evidence="6">Delta 8-(E)-sphingolipid desaturase</fullName>
        <ecNumber evidence="5">1.14.19.18</ecNumber>
    </recommendedName>
</protein>
<name>A0AAN7H3I2_9PEZI</name>
<evidence type="ECO:0000256" key="6">
    <source>
        <dbReference type="ARBA" id="ARBA00016939"/>
    </source>
</evidence>
<accession>A0AAN7H3I2</accession>
<evidence type="ECO:0000256" key="12">
    <source>
        <dbReference type="ARBA" id="ARBA00023002"/>
    </source>
</evidence>
<sequence>MATTTKKEKNYPLLPRREIESLISEGKQIIIVDGYALKLDAWMQYHPGGDKAIQHVVGRDATDEVNGLHSEEARGMMKRYRIGRVEEGKWKNFLSPIQGGYFRGRNEEGEEWESGSGSEEGSSVFDEGLRNRKGGSSSASSVEEDEGKDGMAHLDALTKEEIKLDLQRYPALDTETQERIVEKYRELHERIKGAGLYDCDYKAYAIEGTRYAIFFGLFLFFLKRKWYIPSAVFLGIFWHQLVFTAHDAGHMGITHNFQVDTVIGILIADFAGGLSLGWWKRNHNVHHIVTNSPEHDPDIEHMPFFAISHRFLQGLRSSYYERVMEYDAAARFFISVQHNLYYVIMLFARFNLYRLSWEYILKGQGPKKGVAAWHRYLEFAGQVFFWWWFGYGVMCRSIEGNWNRFWFLMVSHAVTCPLHVQITLSHFAMSTADLGVDECFAQRMLRTTMDVDCPTWLDFFHGGLQFQAIHHLFPRFPRHNLRKSQKMVQEFCEDVGIPYALYGFVDGNKVVLGRLEEVARQAAILKKCRDVFMEGEKGKH</sequence>
<keyword evidence="10" id="KW-0746">Sphingolipid metabolism</keyword>
<evidence type="ECO:0000259" key="18">
    <source>
        <dbReference type="PROSITE" id="PS50255"/>
    </source>
</evidence>
<keyword evidence="8 17" id="KW-0812">Transmembrane</keyword>
<dbReference type="PROSITE" id="PS50255">
    <property type="entry name" value="CYTOCHROME_B5_2"/>
    <property type="match status" value="1"/>
</dbReference>
<dbReference type="Proteomes" id="UP001301958">
    <property type="component" value="Unassembled WGS sequence"/>
</dbReference>
<dbReference type="InterPro" id="IPR001199">
    <property type="entry name" value="Cyt_B5-like_heme/steroid-bd"/>
</dbReference>
<keyword evidence="11 17" id="KW-1133">Transmembrane helix</keyword>
<evidence type="ECO:0000256" key="9">
    <source>
        <dbReference type="ARBA" id="ARBA00022723"/>
    </source>
</evidence>
<comment type="subcellular location">
    <subcellularLocation>
        <location evidence="1">Membrane</location>
        <topology evidence="1">Multi-pass membrane protein</topology>
    </subcellularLocation>
</comment>
<evidence type="ECO:0000256" key="16">
    <source>
        <dbReference type="SAM" id="MobiDB-lite"/>
    </source>
</evidence>
<keyword evidence="14" id="KW-0443">Lipid metabolism</keyword>
<keyword evidence="7" id="KW-0349">Heme</keyword>